<evidence type="ECO:0000256" key="1">
    <source>
        <dbReference type="SAM" id="SignalP"/>
    </source>
</evidence>
<feature type="chain" id="PRO_5035245437" evidence="1">
    <location>
        <begin position="22"/>
        <end position="150"/>
    </location>
</feature>
<accession>A0A8J7JG07</accession>
<reference evidence="2" key="1">
    <citation type="submission" date="2020-12" db="EMBL/GenBank/DDBJ databases">
        <title>Geomonas sp. Red875, isolated from river sediment.</title>
        <authorList>
            <person name="Xu Z."/>
            <person name="Zhang Z."/>
            <person name="Masuda Y."/>
            <person name="Itoh H."/>
            <person name="Senoo K."/>
        </authorList>
    </citation>
    <scope>NUCLEOTIDE SEQUENCE</scope>
    <source>
        <strain evidence="2">Red875</strain>
    </source>
</reference>
<comment type="caution">
    <text evidence="2">The sequence shown here is derived from an EMBL/GenBank/DDBJ whole genome shotgun (WGS) entry which is preliminary data.</text>
</comment>
<dbReference type="Proteomes" id="UP000636888">
    <property type="component" value="Unassembled WGS sequence"/>
</dbReference>
<protein>
    <submittedName>
        <fullName evidence="2">Uncharacterized protein</fullName>
    </submittedName>
</protein>
<name>A0A8J7JG07_9BACT</name>
<evidence type="ECO:0000313" key="2">
    <source>
        <dbReference type="EMBL" id="MBJ6723270.1"/>
    </source>
</evidence>
<keyword evidence="3" id="KW-1185">Reference proteome</keyword>
<gene>
    <name evidence="2" type="ORF">JFN93_00995</name>
</gene>
<organism evidence="2 3">
    <name type="scientific">Geomesophilobacter sediminis</name>
    <dbReference type="NCBI Taxonomy" id="2798584"/>
    <lineage>
        <taxon>Bacteria</taxon>
        <taxon>Pseudomonadati</taxon>
        <taxon>Thermodesulfobacteriota</taxon>
        <taxon>Desulfuromonadia</taxon>
        <taxon>Geobacterales</taxon>
        <taxon>Geobacteraceae</taxon>
        <taxon>Geomesophilobacter</taxon>
    </lineage>
</organism>
<keyword evidence="1" id="KW-0732">Signal</keyword>
<sequence length="150" mass="16582">MRFLFLSLMLIATWAAAPVQAQSYRRTITITLENSSPFPNHVQVRDMEAHLGFPEDCRVARKVVRRCDEGSVAPPGPGLTCTAARAVLEEPRCAIKDLIFDDWMDGDTTVELTVHLGRDGYGLVGVRAVNNTGSWTLKPGLRDGDKVEQQ</sequence>
<feature type="signal peptide" evidence="1">
    <location>
        <begin position="1"/>
        <end position="21"/>
    </location>
</feature>
<dbReference type="EMBL" id="JAEMHM010000001">
    <property type="protein sequence ID" value="MBJ6723270.1"/>
    <property type="molecule type" value="Genomic_DNA"/>
</dbReference>
<proteinExistence type="predicted"/>
<evidence type="ECO:0000313" key="3">
    <source>
        <dbReference type="Proteomes" id="UP000636888"/>
    </source>
</evidence>
<dbReference type="AlphaFoldDB" id="A0A8J7JG07"/>
<dbReference type="RefSeq" id="WP_199382110.1">
    <property type="nucleotide sequence ID" value="NZ_JAEMHM010000001.1"/>
</dbReference>